<proteinExistence type="predicted"/>
<sequence>IACFGNSIYSETIAETVKNELREMSMKFLSKLREDNVGSSAFLEETNRDDLVNRGTGVEDVFVLDTGIRTEKSTTESSSLNLAEVIPESKSTSSKSPSGKSHRKKRSKCPGGVGNFGFNSFNLLTFALQAFNGVINTINNINNNNNNNNINSANNVMSNFNQQESNSNSMSMLVIVVPPGKKRKRREVWEKDESECLKLEHQEEIERVIEATFDTLSELIKFQNVEVNAECSKYILCLHIQNTYSRYGLKVLSEMSDKEDLWDAVVQPLVNQGKCSVLFPECTEHY</sequence>
<evidence type="ECO:0000256" key="1">
    <source>
        <dbReference type="SAM" id="MobiDB-lite"/>
    </source>
</evidence>
<feature type="compositionally biased region" description="Low complexity" evidence="1">
    <location>
        <begin position="89"/>
        <end position="99"/>
    </location>
</feature>
<dbReference type="AlphaFoldDB" id="A0AAN9A424"/>
<protein>
    <submittedName>
        <fullName evidence="2">Uncharacterized protein</fullName>
    </submittedName>
</protein>
<organism evidence="2 3">
    <name type="scientific">Halocaridina rubra</name>
    <name type="common">Hawaiian red shrimp</name>
    <dbReference type="NCBI Taxonomy" id="373956"/>
    <lineage>
        <taxon>Eukaryota</taxon>
        <taxon>Metazoa</taxon>
        <taxon>Ecdysozoa</taxon>
        <taxon>Arthropoda</taxon>
        <taxon>Crustacea</taxon>
        <taxon>Multicrustacea</taxon>
        <taxon>Malacostraca</taxon>
        <taxon>Eumalacostraca</taxon>
        <taxon>Eucarida</taxon>
        <taxon>Decapoda</taxon>
        <taxon>Pleocyemata</taxon>
        <taxon>Caridea</taxon>
        <taxon>Atyoidea</taxon>
        <taxon>Atyidae</taxon>
        <taxon>Halocaridina</taxon>
    </lineage>
</organism>
<keyword evidence="3" id="KW-1185">Reference proteome</keyword>
<feature type="region of interest" description="Disordered" evidence="1">
    <location>
        <begin position="73"/>
        <end position="109"/>
    </location>
</feature>
<dbReference type="EMBL" id="JAXCGZ010014054">
    <property type="protein sequence ID" value="KAK7071695.1"/>
    <property type="molecule type" value="Genomic_DNA"/>
</dbReference>
<evidence type="ECO:0000313" key="3">
    <source>
        <dbReference type="Proteomes" id="UP001381693"/>
    </source>
</evidence>
<name>A0AAN9A424_HALRR</name>
<reference evidence="2 3" key="1">
    <citation type="submission" date="2023-11" db="EMBL/GenBank/DDBJ databases">
        <title>Halocaridina rubra genome assembly.</title>
        <authorList>
            <person name="Smith C."/>
        </authorList>
    </citation>
    <scope>NUCLEOTIDE SEQUENCE [LARGE SCALE GENOMIC DNA]</scope>
    <source>
        <strain evidence="2">EP-1</strain>
        <tissue evidence="2">Whole</tissue>
    </source>
</reference>
<comment type="caution">
    <text evidence="2">The sequence shown here is derived from an EMBL/GenBank/DDBJ whole genome shotgun (WGS) entry which is preliminary data.</text>
</comment>
<accession>A0AAN9A424</accession>
<evidence type="ECO:0000313" key="2">
    <source>
        <dbReference type="EMBL" id="KAK7071695.1"/>
    </source>
</evidence>
<gene>
    <name evidence="2" type="ORF">SK128_026185</name>
</gene>
<feature type="non-terminal residue" evidence="2">
    <location>
        <position position="1"/>
    </location>
</feature>
<dbReference type="Proteomes" id="UP001381693">
    <property type="component" value="Unassembled WGS sequence"/>
</dbReference>